<feature type="transmembrane region" description="Helical" evidence="6">
    <location>
        <begin position="180"/>
        <end position="205"/>
    </location>
</feature>
<evidence type="ECO:0000313" key="8">
    <source>
        <dbReference type="EMBL" id="KAF2797242.1"/>
    </source>
</evidence>
<feature type="transmembrane region" description="Helical" evidence="6">
    <location>
        <begin position="144"/>
        <end position="168"/>
    </location>
</feature>
<dbReference type="GO" id="GO:0016020">
    <property type="term" value="C:membrane"/>
    <property type="evidence" value="ECO:0007669"/>
    <property type="project" value="UniProtKB-SubCell"/>
</dbReference>
<protein>
    <recommendedName>
        <fullName evidence="7">Rhodopsin domain-containing protein</fullName>
    </recommendedName>
</protein>
<gene>
    <name evidence="8" type="ORF">K505DRAFT_372620</name>
</gene>
<dbReference type="Pfam" id="PF20684">
    <property type="entry name" value="Fung_rhodopsin"/>
    <property type="match status" value="1"/>
</dbReference>
<evidence type="ECO:0000256" key="1">
    <source>
        <dbReference type="ARBA" id="ARBA00004141"/>
    </source>
</evidence>
<feature type="transmembrane region" description="Helical" evidence="6">
    <location>
        <begin position="59"/>
        <end position="79"/>
    </location>
</feature>
<evidence type="ECO:0000256" key="4">
    <source>
        <dbReference type="ARBA" id="ARBA00023136"/>
    </source>
</evidence>
<dbReference type="EMBL" id="MU001811">
    <property type="protein sequence ID" value="KAF2797242.1"/>
    <property type="molecule type" value="Genomic_DNA"/>
</dbReference>
<dbReference type="PANTHER" id="PTHR33048">
    <property type="entry name" value="PTH11-LIKE INTEGRAL MEMBRANE PROTEIN (AFU_ORTHOLOGUE AFUA_5G11245)"/>
    <property type="match status" value="1"/>
</dbReference>
<organism evidence="8 9">
    <name type="scientific">Melanomma pulvis-pyrius CBS 109.77</name>
    <dbReference type="NCBI Taxonomy" id="1314802"/>
    <lineage>
        <taxon>Eukaryota</taxon>
        <taxon>Fungi</taxon>
        <taxon>Dikarya</taxon>
        <taxon>Ascomycota</taxon>
        <taxon>Pezizomycotina</taxon>
        <taxon>Dothideomycetes</taxon>
        <taxon>Pleosporomycetidae</taxon>
        <taxon>Pleosporales</taxon>
        <taxon>Melanommataceae</taxon>
        <taxon>Melanomma</taxon>
    </lineage>
</organism>
<dbReference type="Proteomes" id="UP000799757">
    <property type="component" value="Unassembled WGS sequence"/>
</dbReference>
<dbReference type="AlphaFoldDB" id="A0A6A6XLK7"/>
<feature type="transmembrane region" description="Helical" evidence="6">
    <location>
        <begin position="27"/>
        <end position="47"/>
    </location>
</feature>
<dbReference type="InterPro" id="IPR049326">
    <property type="entry name" value="Rhodopsin_dom_fungi"/>
</dbReference>
<proteinExistence type="inferred from homology"/>
<evidence type="ECO:0000256" key="3">
    <source>
        <dbReference type="ARBA" id="ARBA00022989"/>
    </source>
</evidence>
<evidence type="ECO:0000313" key="9">
    <source>
        <dbReference type="Proteomes" id="UP000799757"/>
    </source>
</evidence>
<feature type="transmembrane region" description="Helical" evidence="6">
    <location>
        <begin position="217"/>
        <end position="239"/>
    </location>
</feature>
<dbReference type="OrthoDB" id="3771286at2759"/>
<reference evidence="8" key="1">
    <citation type="journal article" date="2020" name="Stud. Mycol.">
        <title>101 Dothideomycetes genomes: a test case for predicting lifestyles and emergence of pathogens.</title>
        <authorList>
            <person name="Haridas S."/>
            <person name="Albert R."/>
            <person name="Binder M."/>
            <person name="Bloem J."/>
            <person name="Labutti K."/>
            <person name="Salamov A."/>
            <person name="Andreopoulos B."/>
            <person name="Baker S."/>
            <person name="Barry K."/>
            <person name="Bills G."/>
            <person name="Bluhm B."/>
            <person name="Cannon C."/>
            <person name="Castanera R."/>
            <person name="Culley D."/>
            <person name="Daum C."/>
            <person name="Ezra D."/>
            <person name="Gonzalez J."/>
            <person name="Henrissat B."/>
            <person name="Kuo A."/>
            <person name="Liang C."/>
            <person name="Lipzen A."/>
            <person name="Lutzoni F."/>
            <person name="Magnuson J."/>
            <person name="Mondo S."/>
            <person name="Nolan M."/>
            <person name="Ohm R."/>
            <person name="Pangilinan J."/>
            <person name="Park H.-J."/>
            <person name="Ramirez L."/>
            <person name="Alfaro M."/>
            <person name="Sun H."/>
            <person name="Tritt A."/>
            <person name="Yoshinaga Y."/>
            <person name="Zwiers L.-H."/>
            <person name="Turgeon B."/>
            <person name="Goodwin S."/>
            <person name="Spatafora J."/>
            <person name="Crous P."/>
            <person name="Grigoriev I."/>
        </authorList>
    </citation>
    <scope>NUCLEOTIDE SEQUENCE</scope>
    <source>
        <strain evidence="8">CBS 109.77</strain>
    </source>
</reference>
<evidence type="ECO:0000256" key="2">
    <source>
        <dbReference type="ARBA" id="ARBA00022692"/>
    </source>
</evidence>
<keyword evidence="3 6" id="KW-1133">Transmembrane helix</keyword>
<evidence type="ECO:0000259" key="7">
    <source>
        <dbReference type="Pfam" id="PF20684"/>
    </source>
</evidence>
<keyword evidence="2 6" id="KW-0812">Transmembrane</keyword>
<feature type="transmembrane region" description="Helical" evidence="6">
    <location>
        <begin position="119"/>
        <end position="137"/>
    </location>
</feature>
<evidence type="ECO:0000256" key="5">
    <source>
        <dbReference type="ARBA" id="ARBA00038359"/>
    </source>
</evidence>
<keyword evidence="9" id="KW-1185">Reference proteome</keyword>
<name>A0A6A6XLK7_9PLEO</name>
<accession>A0A6A6XLK7</accession>
<feature type="domain" description="Rhodopsin" evidence="7">
    <location>
        <begin position="48"/>
        <end position="279"/>
    </location>
</feature>
<evidence type="ECO:0000256" key="6">
    <source>
        <dbReference type="SAM" id="Phobius"/>
    </source>
</evidence>
<keyword evidence="4 6" id="KW-0472">Membrane</keyword>
<comment type="subcellular location">
    <subcellularLocation>
        <location evidence="1">Membrane</location>
        <topology evidence="1">Multi-pass membrane protein</topology>
    </subcellularLocation>
</comment>
<dbReference type="PANTHER" id="PTHR33048:SF158">
    <property type="entry name" value="MEMBRANE PROTEIN PTH11-LIKE, PUTATIVE-RELATED"/>
    <property type="match status" value="1"/>
</dbReference>
<dbReference type="InterPro" id="IPR052337">
    <property type="entry name" value="SAT4-like"/>
</dbReference>
<sequence length="361" mass="39734">MTTNATTPLLAPPHGTHSNFIDPETRAGLQVVVTSTILAVAMVFYANRVYVKNWLMGRWSWDDVTLVVAVILGVAQFAIQTYGVEKEYMGRHLWDISVEQSRGSSILITSYLPFVLPPWTLHFLKATFFILYLYIFGSLRWIRITCWIGLICITIIHSTIGIYSFAIASPYQTDTWKDKVMGVAVSGSIPGLIVDIVLLVIPIVAIAPLQLSAARKIGALLIFIAGGLAIVCSACSIYLRDVQKHSPDKLWTGVPVNIACQCEIFVGIICASIPAVAQGFRNPKSVYQIVFRKTIALHRLFGSGGTSPVEMLTKEKGSQSAYDATKSTDRKYAVYFALAGTESREPYEVPPVQPVHLAPHK</sequence>
<comment type="similarity">
    <text evidence="5">Belongs to the SAT4 family.</text>
</comment>